<dbReference type="InterPro" id="IPR006311">
    <property type="entry name" value="TAT_signal"/>
</dbReference>
<keyword evidence="4" id="KW-1185">Reference proteome</keyword>
<feature type="domain" description="Peptidoglycan binding-like" evidence="2">
    <location>
        <begin position="87"/>
        <end position="123"/>
    </location>
</feature>
<keyword evidence="1" id="KW-0732">Signal</keyword>
<protein>
    <submittedName>
        <fullName evidence="3">Peptidoglycan-binding protein</fullName>
    </submittedName>
</protein>
<accession>A0A5D4IKF6</accession>
<organism evidence="3 4">
    <name type="scientific">Streptomyces parvus</name>
    <dbReference type="NCBI Taxonomy" id="66428"/>
    <lineage>
        <taxon>Bacteria</taxon>
        <taxon>Bacillati</taxon>
        <taxon>Actinomycetota</taxon>
        <taxon>Actinomycetes</taxon>
        <taxon>Kitasatosporales</taxon>
        <taxon>Streptomycetaceae</taxon>
        <taxon>Streptomyces</taxon>
    </lineage>
</organism>
<evidence type="ECO:0000313" key="3">
    <source>
        <dbReference type="EMBL" id="TYR53316.1"/>
    </source>
</evidence>
<feature type="signal peptide" evidence="1">
    <location>
        <begin position="1"/>
        <end position="30"/>
    </location>
</feature>
<reference evidence="3 4" key="1">
    <citation type="submission" date="2019-08" db="EMBL/GenBank/DDBJ databases">
        <title>Draft genome for granaticin producer strain Streptomyces parvus C05.</title>
        <authorList>
            <person name="Gonzalez-Pimentel J.L."/>
        </authorList>
    </citation>
    <scope>NUCLEOTIDE SEQUENCE [LARGE SCALE GENOMIC DNA]</scope>
    <source>
        <strain evidence="3 4">C05</strain>
    </source>
</reference>
<comment type="caution">
    <text evidence="3">The sequence shown here is derived from an EMBL/GenBank/DDBJ whole genome shotgun (WGS) entry which is preliminary data.</text>
</comment>
<sequence>MRLRTRRTLTALTGAALAGTLALSAAPASAKASDGFVRGYGNWTDDWADEGTLSSTPATHGLSNATCLWQKILWAEGAHNSDGKRFLASDITGKWGHQTTAATRQIQYRWDLTADGIVGPGTFGRADVQLVHAGGSTAKGKKLNLTYRGLFHDFSVVRNEQGKYTFKDRLGNWRQAGYNYRTCKF</sequence>
<dbReference type="SUPFAM" id="SSF47090">
    <property type="entry name" value="PGBD-like"/>
    <property type="match status" value="1"/>
</dbReference>
<dbReference type="Gene3D" id="1.10.101.10">
    <property type="entry name" value="PGBD-like superfamily/PGBD"/>
    <property type="match status" value="1"/>
</dbReference>
<dbReference type="InterPro" id="IPR036365">
    <property type="entry name" value="PGBD-like_sf"/>
</dbReference>
<dbReference type="InterPro" id="IPR036366">
    <property type="entry name" value="PGBDSf"/>
</dbReference>
<dbReference type="Proteomes" id="UP000323242">
    <property type="component" value="Unassembled WGS sequence"/>
</dbReference>
<dbReference type="InterPro" id="IPR002477">
    <property type="entry name" value="Peptidoglycan-bd-like"/>
</dbReference>
<feature type="chain" id="PRO_5038471919" evidence="1">
    <location>
        <begin position="31"/>
        <end position="185"/>
    </location>
</feature>
<dbReference type="Pfam" id="PF01471">
    <property type="entry name" value="PG_binding_1"/>
    <property type="match status" value="1"/>
</dbReference>
<evidence type="ECO:0000256" key="1">
    <source>
        <dbReference type="SAM" id="SignalP"/>
    </source>
</evidence>
<dbReference type="EMBL" id="VSZQ01000180">
    <property type="protein sequence ID" value="TYR53316.1"/>
    <property type="molecule type" value="Genomic_DNA"/>
</dbReference>
<dbReference type="RefSeq" id="WP_148904125.1">
    <property type="nucleotide sequence ID" value="NZ_VSZQ01000180.1"/>
</dbReference>
<gene>
    <name evidence="3" type="ORF">FY004_27380</name>
</gene>
<evidence type="ECO:0000259" key="2">
    <source>
        <dbReference type="Pfam" id="PF01471"/>
    </source>
</evidence>
<dbReference type="AlphaFoldDB" id="A0A5D4IKF6"/>
<evidence type="ECO:0000313" key="4">
    <source>
        <dbReference type="Proteomes" id="UP000323242"/>
    </source>
</evidence>
<dbReference type="PROSITE" id="PS51318">
    <property type="entry name" value="TAT"/>
    <property type="match status" value="1"/>
</dbReference>
<name>A0A5D4IKF6_9ACTN</name>
<proteinExistence type="predicted"/>